<dbReference type="AlphaFoldDB" id="A0A1Q9ELF5"/>
<organism evidence="2 3">
    <name type="scientific">Symbiodinium microadriaticum</name>
    <name type="common">Dinoflagellate</name>
    <name type="synonym">Zooxanthella microadriatica</name>
    <dbReference type="NCBI Taxonomy" id="2951"/>
    <lineage>
        <taxon>Eukaryota</taxon>
        <taxon>Sar</taxon>
        <taxon>Alveolata</taxon>
        <taxon>Dinophyceae</taxon>
        <taxon>Suessiales</taxon>
        <taxon>Symbiodiniaceae</taxon>
        <taxon>Symbiodinium</taxon>
    </lineage>
</organism>
<comment type="caution">
    <text evidence="2">The sequence shown here is derived from an EMBL/GenBank/DDBJ whole genome shotgun (WGS) entry which is preliminary data.</text>
</comment>
<keyword evidence="3" id="KW-1185">Reference proteome</keyword>
<sequence length="137" mass="15163">MDRWTLPLTKTTAFHGDVFRDAGAFTCVNVCDILNITEQLEQYASTSVTFEQIFAVLMFVKGRAADKVIRCGEAAFAFHADIYIVLQLARLPQNPPLEHLGTLPAKNHHTHRRASPLQMPDAIGQTGPQPSRVPAHS</sequence>
<gene>
    <name evidence="2" type="ORF">AK812_SmicGene8253</name>
</gene>
<evidence type="ECO:0000313" key="2">
    <source>
        <dbReference type="EMBL" id="OLQ08264.1"/>
    </source>
</evidence>
<accession>A0A1Q9ELF5</accession>
<dbReference type="Proteomes" id="UP000186817">
    <property type="component" value="Unassembled WGS sequence"/>
</dbReference>
<dbReference type="EMBL" id="LSRX01000121">
    <property type="protein sequence ID" value="OLQ08264.1"/>
    <property type="molecule type" value="Genomic_DNA"/>
</dbReference>
<name>A0A1Q9ELF5_SYMMI</name>
<reference evidence="2 3" key="1">
    <citation type="submission" date="2016-02" db="EMBL/GenBank/DDBJ databases">
        <title>Genome analysis of coral dinoflagellate symbionts highlights evolutionary adaptations to a symbiotic lifestyle.</title>
        <authorList>
            <person name="Aranda M."/>
            <person name="Li Y."/>
            <person name="Liew Y.J."/>
            <person name="Baumgarten S."/>
            <person name="Simakov O."/>
            <person name="Wilson M."/>
            <person name="Piel J."/>
            <person name="Ashoor H."/>
            <person name="Bougouffa S."/>
            <person name="Bajic V.B."/>
            <person name="Ryu T."/>
            <person name="Ravasi T."/>
            <person name="Bayer T."/>
            <person name="Micklem G."/>
            <person name="Kim H."/>
            <person name="Bhak J."/>
            <person name="Lajeunesse T.C."/>
            <person name="Voolstra C.R."/>
        </authorList>
    </citation>
    <scope>NUCLEOTIDE SEQUENCE [LARGE SCALE GENOMIC DNA]</scope>
    <source>
        <strain evidence="2 3">CCMP2467</strain>
    </source>
</reference>
<protein>
    <submittedName>
        <fullName evidence="2">Uncharacterized protein</fullName>
    </submittedName>
</protein>
<feature type="region of interest" description="Disordered" evidence="1">
    <location>
        <begin position="99"/>
        <end position="137"/>
    </location>
</feature>
<evidence type="ECO:0000313" key="3">
    <source>
        <dbReference type="Proteomes" id="UP000186817"/>
    </source>
</evidence>
<proteinExistence type="predicted"/>
<evidence type="ECO:0000256" key="1">
    <source>
        <dbReference type="SAM" id="MobiDB-lite"/>
    </source>
</evidence>